<comment type="caution">
    <text evidence="14">The sequence shown here is derived from an EMBL/GenBank/DDBJ whole genome shotgun (WGS) entry which is preliminary data.</text>
</comment>
<dbReference type="GO" id="GO:0016835">
    <property type="term" value="F:carbon-oxygen lyase activity"/>
    <property type="evidence" value="ECO:0007669"/>
    <property type="project" value="UniProtKB-UniRule"/>
</dbReference>
<dbReference type="InterPro" id="IPR040190">
    <property type="entry name" value="MURQ/GCKR"/>
</dbReference>
<dbReference type="InterPro" id="IPR000408">
    <property type="entry name" value="Reg_chr_condens"/>
</dbReference>
<comment type="catalytic activity">
    <reaction evidence="4 12">
        <text>N-acetyl-D-muramate 6-phosphate + H2O = N-acetyl-D-glucosamine 6-phosphate + (R)-lactate</text>
        <dbReference type="Rhea" id="RHEA:26410"/>
        <dbReference type="ChEBI" id="CHEBI:15377"/>
        <dbReference type="ChEBI" id="CHEBI:16004"/>
        <dbReference type="ChEBI" id="CHEBI:57513"/>
        <dbReference type="ChEBI" id="CHEBI:58722"/>
        <dbReference type="EC" id="4.2.1.126"/>
    </reaction>
</comment>
<dbReference type="NCBIfam" id="NF003915">
    <property type="entry name" value="PRK05441.1"/>
    <property type="match status" value="1"/>
</dbReference>
<evidence type="ECO:0000256" key="12">
    <source>
        <dbReference type="HAMAP-Rule" id="MF_00068"/>
    </source>
</evidence>
<protein>
    <recommendedName>
        <fullName evidence="9 12">N-acetylmuramic acid 6-phosphate etherase</fullName>
        <shortName evidence="12">MurNAc-6-P etherase</shortName>
        <ecNumber evidence="8 12">4.2.1.126</ecNumber>
    </recommendedName>
    <alternativeName>
        <fullName evidence="11 12">N-acetylmuramic acid 6-phosphate hydrolase</fullName>
    </alternativeName>
    <alternativeName>
        <fullName evidence="10 12">N-acetylmuramic acid 6-phosphate lyase</fullName>
    </alternativeName>
</protein>
<proteinExistence type="inferred from homology"/>
<dbReference type="AlphaFoldDB" id="A0A4Y8ITN5"/>
<comment type="pathway">
    <text evidence="5">Amino-sugar metabolism; 1,6-anhydro-N-acetylmuramate degradation.</text>
</comment>
<dbReference type="FunFam" id="1.10.8.1080:FF:000001">
    <property type="entry name" value="N-acetylmuramic acid 6-phosphate etherase"/>
    <property type="match status" value="1"/>
</dbReference>
<evidence type="ECO:0000259" key="13">
    <source>
        <dbReference type="PROSITE" id="PS51464"/>
    </source>
</evidence>
<dbReference type="InterPro" id="IPR005486">
    <property type="entry name" value="Glucokinase_regulatory_CS"/>
</dbReference>
<feature type="active site" description="Proton donor" evidence="12">
    <location>
        <position position="84"/>
    </location>
</feature>
<feature type="domain" description="SIS" evidence="13">
    <location>
        <begin position="56"/>
        <end position="219"/>
    </location>
</feature>
<dbReference type="Pfam" id="PF22645">
    <property type="entry name" value="GKRP_SIS_N"/>
    <property type="match status" value="1"/>
</dbReference>
<comment type="pathway">
    <text evidence="6">Cell wall biogenesis.</text>
</comment>
<comment type="miscellaneous">
    <text evidence="12">A lyase-type mechanism (elimination/hydration) is suggested for the cleavage of the lactyl ether bond of MurNAc 6-phosphate, with the formation of an alpha,beta-unsaturated aldehyde intermediate with (E)-stereochemistry, followed by the syn addition of water to give product.</text>
</comment>
<evidence type="ECO:0000256" key="10">
    <source>
        <dbReference type="ARBA" id="ARBA00077905"/>
    </source>
</evidence>
<dbReference type="GO" id="GO:0046348">
    <property type="term" value="P:amino sugar catabolic process"/>
    <property type="evidence" value="ECO:0007669"/>
    <property type="project" value="InterPro"/>
</dbReference>
<dbReference type="PROSITE" id="PS01272">
    <property type="entry name" value="GCKR"/>
    <property type="match status" value="1"/>
</dbReference>
<dbReference type="GO" id="GO:0016803">
    <property type="term" value="F:ether hydrolase activity"/>
    <property type="evidence" value="ECO:0007669"/>
    <property type="project" value="TreeGrafter"/>
</dbReference>
<dbReference type="UniPathway" id="UPA00342"/>
<evidence type="ECO:0000256" key="8">
    <source>
        <dbReference type="ARBA" id="ARBA00067056"/>
    </source>
</evidence>
<reference evidence="14 15" key="1">
    <citation type="submission" date="2019-03" db="EMBL/GenBank/DDBJ databases">
        <authorList>
            <person name="He R.-H."/>
        </authorList>
    </citation>
    <scope>NUCLEOTIDE SEQUENCE [LARGE SCALE GENOMIC DNA]</scope>
    <source>
        <strain evidence="15">SH 714</strain>
    </source>
</reference>
<sequence length="303" mass="32975">MDKLTKLTTESYNSKSTNLDQMTSREILELMNQEDMAIPQAIQQVIPTIEKVVHAVQYAFQEGGRLLYVGAGTSGRIGLLDAVECPPTFSSDPEHVQAVLAGGEQALMIAVEGAEDDMDLGERDMVNRKLNKHDVVIGIAASGRTPYVKGALKYAQKVGAVTVSLTSNERAEISQYADYPLEVVTGPEVLTGSTRLKAATAHKMILNMISTASMVKVGKVYQNLMVDVNATNYKLKERAKNIVCEATGVSYDEATKVLEETGYAVKPAIVMLLGQVNFSQSQVLLEQSNGFVREAVKLSQLER</sequence>
<dbReference type="NCBIfam" id="NF009222">
    <property type="entry name" value="PRK12570.1"/>
    <property type="match status" value="1"/>
</dbReference>
<keyword evidence="3 12" id="KW-0119">Carbohydrate metabolism</keyword>
<dbReference type="OrthoDB" id="9813395at2"/>
<evidence type="ECO:0000313" key="15">
    <source>
        <dbReference type="Proteomes" id="UP000297975"/>
    </source>
</evidence>
<evidence type="ECO:0000256" key="11">
    <source>
        <dbReference type="ARBA" id="ARBA00084049"/>
    </source>
</evidence>
<dbReference type="HAMAP" id="MF_00068">
    <property type="entry name" value="MurQ"/>
    <property type="match status" value="1"/>
</dbReference>
<evidence type="ECO:0000256" key="9">
    <source>
        <dbReference type="ARBA" id="ARBA00070061"/>
    </source>
</evidence>
<evidence type="ECO:0000256" key="1">
    <source>
        <dbReference type="ARBA" id="ARBA00011738"/>
    </source>
</evidence>
<dbReference type="Gene3D" id="3.40.50.10490">
    <property type="entry name" value="Glucose-6-phosphate isomerase like protein, domain 1"/>
    <property type="match status" value="1"/>
</dbReference>
<dbReference type="InterPro" id="IPR001347">
    <property type="entry name" value="SIS_dom"/>
</dbReference>
<dbReference type="CDD" id="cd05007">
    <property type="entry name" value="SIS_Etherase"/>
    <property type="match status" value="1"/>
</dbReference>
<dbReference type="SUPFAM" id="SSF53697">
    <property type="entry name" value="SIS domain"/>
    <property type="match status" value="1"/>
</dbReference>
<comment type="pathway">
    <text evidence="12">Amino-sugar metabolism; N-acetylmuramate degradation.</text>
</comment>
<evidence type="ECO:0000256" key="3">
    <source>
        <dbReference type="ARBA" id="ARBA00023277"/>
    </source>
</evidence>
<dbReference type="RefSeq" id="WP_134338767.1">
    <property type="nucleotide sequence ID" value="NZ_SOPW01000002.1"/>
</dbReference>
<keyword evidence="2 12" id="KW-0456">Lyase</keyword>
<dbReference type="PANTHER" id="PTHR10088">
    <property type="entry name" value="GLUCOKINASE REGULATORY PROTEIN"/>
    <property type="match status" value="1"/>
</dbReference>
<dbReference type="PROSITE" id="PS51464">
    <property type="entry name" value="SIS"/>
    <property type="match status" value="1"/>
</dbReference>
<dbReference type="NCBIfam" id="TIGR00274">
    <property type="entry name" value="N-acetylmuramic acid 6-phosphate etherase"/>
    <property type="match status" value="1"/>
</dbReference>
<dbReference type="InterPro" id="IPR046348">
    <property type="entry name" value="SIS_dom_sf"/>
</dbReference>
<dbReference type="Gene3D" id="1.10.8.1080">
    <property type="match status" value="1"/>
</dbReference>
<dbReference type="PROSITE" id="PS50012">
    <property type="entry name" value="RCC1_3"/>
    <property type="match status" value="1"/>
</dbReference>
<organism evidence="14 15">
    <name type="scientific">Filobacillus milosensis</name>
    <dbReference type="NCBI Taxonomy" id="94137"/>
    <lineage>
        <taxon>Bacteria</taxon>
        <taxon>Bacillati</taxon>
        <taxon>Bacillota</taxon>
        <taxon>Bacilli</taxon>
        <taxon>Bacillales</taxon>
        <taxon>Bacillaceae</taxon>
        <taxon>Filobacillus</taxon>
    </lineage>
</organism>
<evidence type="ECO:0000256" key="4">
    <source>
        <dbReference type="ARBA" id="ARBA00051747"/>
    </source>
</evidence>
<gene>
    <name evidence="12 14" type="primary">murQ</name>
    <name evidence="14" type="ORF">E3U55_02615</name>
</gene>
<evidence type="ECO:0000313" key="14">
    <source>
        <dbReference type="EMBL" id="TFB24409.1"/>
    </source>
</evidence>
<dbReference type="EMBL" id="SOPW01000002">
    <property type="protein sequence ID" value="TFB24409.1"/>
    <property type="molecule type" value="Genomic_DNA"/>
</dbReference>
<evidence type="ECO:0000256" key="7">
    <source>
        <dbReference type="ARBA" id="ARBA00061234"/>
    </source>
</evidence>
<accession>A0A4Y8ITN5</accession>
<dbReference type="EC" id="4.2.1.126" evidence="8 12"/>
<dbReference type="GO" id="GO:0009254">
    <property type="term" value="P:peptidoglycan turnover"/>
    <property type="evidence" value="ECO:0007669"/>
    <property type="project" value="TreeGrafter"/>
</dbReference>
<keyword evidence="15" id="KW-1185">Reference proteome</keyword>
<dbReference type="GO" id="GO:0097367">
    <property type="term" value="F:carbohydrate derivative binding"/>
    <property type="evidence" value="ECO:0007669"/>
    <property type="project" value="InterPro"/>
</dbReference>
<evidence type="ECO:0000256" key="5">
    <source>
        <dbReference type="ARBA" id="ARBA00060595"/>
    </source>
</evidence>
<dbReference type="GO" id="GO:0097173">
    <property type="term" value="P:N-acetylmuramic acid catabolic process"/>
    <property type="evidence" value="ECO:0007669"/>
    <property type="project" value="UniProtKB-UniPathway"/>
</dbReference>
<dbReference type="InterPro" id="IPR005488">
    <property type="entry name" value="Etherase_MurQ"/>
</dbReference>
<dbReference type="Proteomes" id="UP000297975">
    <property type="component" value="Unassembled WGS sequence"/>
</dbReference>
<evidence type="ECO:0000256" key="6">
    <source>
        <dbReference type="ARBA" id="ARBA00060672"/>
    </source>
</evidence>
<evidence type="ECO:0000256" key="2">
    <source>
        <dbReference type="ARBA" id="ARBA00023239"/>
    </source>
</evidence>
<dbReference type="FunFam" id="3.40.50.10490:FF:000014">
    <property type="entry name" value="N-acetylmuramic acid 6-phosphate etherase"/>
    <property type="match status" value="1"/>
</dbReference>
<name>A0A4Y8ITN5_9BACI</name>
<feature type="active site" evidence="12">
    <location>
        <position position="115"/>
    </location>
</feature>
<comment type="similarity">
    <text evidence="7 12">Belongs to the GCKR-like family. MurNAc-6-P etherase subfamily.</text>
</comment>
<dbReference type="PANTHER" id="PTHR10088:SF4">
    <property type="entry name" value="GLUCOKINASE REGULATORY PROTEIN"/>
    <property type="match status" value="1"/>
</dbReference>
<comment type="subunit">
    <text evidence="1 12">Homodimer.</text>
</comment>
<comment type="function">
    <text evidence="12">Specifically catalyzes the cleavage of the D-lactyl ether substituent of MurNAc 6-phosphate, producing GlcNAc 6-phosphate and D-lactate.</text>
</comment>